<dbReference type="GeneID" id="80019855"/>
<reference evidence="2" key="1">
    <citation type="submission" date="2021-09" db="EMBL/GenBank/DDBJ databases">
        <authorList>
            <person name="Andersen S.H."/>
            <person name="Beall E.A."/>
            <person name="Cappelle B."/>
            <person name="Falteisek K.J."/>
            <person name="Fenske B.A."/>
            <person name="Gansluckner N.W."/>
            <person name="Gilbertson S.M."/>
            <person name="Krings K.J."/>
            <person name="Mobeck M."/>
            <person name="Odeku J.O."/>
            <person name="Poncelet M.E."/>
            <person name="Rohr J.R."/>
            <person name="Rolands L."/>
            <person name="Whipple C.D."/>
            <person name="Whipple E.M."/>
            <person name="Spring A.M."/>
            <person name="Klyczek K."/>
            <person name="Garlena R.A."/>
            <person name="Russell D.A."/>
            <person name="Pope W.H."/>
            <person name="Jacobs-Sera D."/>
            <person name="Hatfull G.F."/>
        </authorList>
    </citation>
    <scope>NUCLEOTIDE SEQUENCE</scope>
</reference>
<sequence length="162" mass="17715">MTTAKIDDLADQEAYLLAKQLKETYELSEEQAYWIVIDMISAGWKSPTDVGQAEVAARKEATASLKGKLDAAVKRVGDLEDELKIVQDIASADNSKIVYLEGLLLKAIGDVNQIKKRVDELEASKSNRINITTNPPGVPLPNSGRATWTTNKTTGTGRTYSF</sequence>
<evidence type="ECO:0000313" key="2">
    <source>
        <dbReference type="EMBL" id="UDL15964.1"/>
    </source>
</evidence>
<proteinExistence type="predicted"/>
<dbReference type="Proteomes" id="UP000827768">
    <property type="component" value="Segment"/>
</dbReference>
<feature type="region of interest" description="Disordered" evidence="1">
    <location>
        <begin position="129"/>
        <end position="162"/>
    </location>
</feature>
<protein>
    <submittedName>
        <fullName evidence="2">Uncharacterized protein</fullName>
    </submittedName>
</protein>
<gene>
    <name evidence="2" type="primary">214</name>
    <name evidence="2" type="ORF">SEA_PUMPERNICKEL_214</name>
</gene>
<evidence type="ECO:0000313" key="3">
    <source>
        <dbReference type="Proteomes" id="UP000827768"/>
    </source>
</evidence>
<feature type="compositionally biased region" description="Low complexity" evidence="1">
    <location>
        <begin position="144"/>
        <end position="162"/>
    </location>
</feature>
<name>A0AAE9C3I9_9CAUD</name>
<dbReference type="RefSeq" id="YP_010755204.1">
    <property type="nucleotide sequence ID" value="NC_073468.1"/>
</dbReference>
<evidence type="ECO:0000256" key="1">
    <source>
        <dbReference type="SAM" id="MobiDB-lite"/>
    </source>
</evidence>
<accession>A0AAE9C3I9</accession>
<keyword evidence="3" id="KW-1185">Reference proteome</keyword>
<dbReference type="EMBL" id="OK040790">
    <property type="protein sequence ID" value="UDL15964.1"/>
    <property type="molecule type" value="Genomic_DNA"/>
</dbReference>
<organism evidence="2 3">
    <name type="scientific">Microbacterium phage Pumpernickel</name>
    <dbReference type="NCBI Taxonomy" id="2885983"/>
    <lineage>
        <taxon>Viruses</taxon>
        <taxon>Duplodnaviria</taxon>
        <taxon>Heunggongvirae</taxon>
        <taxon>Uroviricota</taxon>
        <taxon>Caudoviricetes</taxon>
        <taxon>Pumpernickelvirus</taxon>
        <taxon>Pumpernickelvirus pumpernickel</taxon>
    </lineage>
</organism>
<dbReference type="KEGG" id="vg:80019855"/>